<evidence type="ECO:0000256" key="4">
    <source>
        <dbReference type="RuleBase" id="RU003719"/>
    </source>
</evidence>
<evidence type="ECO:0000259" key="5">
    <source>
        <dbReference type="Pfam" id="PF00389"/>
    </source>
</evidence>
<reference evidence="7 8" key="1">
    <citation type="submission" date="2017-02" db="EMBL/GenBank/DDBJ databases">
        <authorList>
            <person name="Peterson S.W."/>
        </authorList>
    </citation>
    <scope>NUCLEOTIDE SEQUENCE [LARGE SCALE GENOMIC DNA]</scope>
    <source>
        <strain evidence="7 8">B Ar 00.02</strain>
    </source>
</reference>
<dbReference type="GO" id="GO:0005829">
    <property type="term" value="C:cytosol"/>
    <property type="evidence" value="ECO:0007669"/>
    <property type="project" value="TreeGrafter"/>
</dbReference>
<dbReference type="GO" id="GO:0016618">
    <property type="term" value="F:hydroxypyruvate reductase [NAD(P)H] activity"/>
    <property type="evidence" value="ECO:0007669"/>
    <property type="project" value="TreeGrafter"/>
</dbReference>
<dbReference type="InterPro" id="IPR029753">
    <property type="entry name" value="D-isomer_DH_CS"/>
</dbReference>
<organism evidence="7 8">
    <name type="scientific">Arthrobacter rhombi</name>
    <dbReference type="NCBI Taxonomy" id="71253"/>
    <lineage>
        <taxon>Bacteria</taxon>
        <taxon>Bacillati</taxon>
        <taxon>Actinomycetota</taxon>
        <taxon>Actinomycetes</taxon>
        <taxon>Micrococcales</taxon>
        <taxon>Micrococcaceae</taxon>
        <taxon>Arthrobacter</taxon>
    </lineage>
</organism>
<dbReference type="PANTHER" id="PTHR10996:SF178">
    <property type="entry name" value="2-HYDROXYACID DEHYDROGENASE YGL185C-RELATED"/>
    <property type="match status" value="1"/>
</dbReference>
<dbReference type="EMBL" id="FUHW01000032">
    <property type="protein sequence ID" value="SJM65135.1"/>
    <property type="molecule type" value="Genomic_DNA"/>
</dbReference>
<keyword evidence="3" id="KW-0520">NAD</keyword>
<gene>
    <name evidence="7" type="ORF">FM101_09060</name>
</gene>
<name>A0A1R4GAM8_9MICC</name>
<dbReference type="PANTHER" id="PTHR10996">
    <property type="entry name" value="2-HYDROXYACID DEHYDROGENASE-RELATED"/>
    <property type="match status" value="1"/>
</dbReference>
<protein>
    <submittedName>
        <fullName evidence="7">D-3-phosphoglycerate dehydrogenase</fullName>
        <ecNumber evidence="7">1.1.1.95</ecNumber>
    </submittedName>
</protein>
<evidence type="ECO:0000259" key="6">
    <source>
        <dbReference type="Pfam" id="PF02826"/>
    </source>
</evidence>
<dbReference type="InterPro" id="IPR006140">
    <property type="entry name" value="D-isomer_DH_NAD-bd"/>
</dbReference>
<evidence type="ECO:0000256" key="2">
    <source>
        <dbReference type="ARBA" id="ARBA00023002"/>
    </source>
</evidence>
<sequence>MCMEPISTFTVPDHYLLDACSPLPAGVRCGVWDLDSEPQGVALEDIGAVVLPYSMASKKRWGNVRKASNLRLVHTQSTGYDGVMDAVGEDIAIASAHGVHAAATAELAVGLLIAALRGMGQAARNQLTGTWDSARWKGLADRRVGLIGVGGIGEEIRRRLDPFEIDLVRIGTHARTDEHGPVHGLDELMELAPELEAVIAIVPLNDSTHHLLGRELLAALPDGSVVVNVARGPVVDTDALTAEVASGRLHCALDVTDPEPLPSDHPLWKLPNALITPHVGGNTEAFPPRIAQLLREQMASMAAGERPKNLVHQGEHLL</sequence>
<dbReference type="AlphaFoldDB" id="A0A1R4GAM8"/>
<dbReference type="EC" id="1.1.1.95" evidence="7"/>
<evidence type="ECO:0000256" key="1">
    <source>
        <dbReference type="ARBA" id="ARBA00005854"/>
    </source>
</evidence>
<dbReference type="Gene3D" id="3.40.50.720">
    <property type="entry name" value="NAD(P)-binding Rossmann-like Domain"/>
    <property type="match status" value="2"/>
</dbReference>
<comment type="similarity">
    <text evidence="1 4">Belongs to the D-isomer specific 2-hydroxyacid dehydrogenase family.</text>
</comment>
<dbReference type="CDD" id="cd12166">
    <property type="entry name" value="2-Hacid_dh_7"/>
    <property type="match status" value="1"/>
</dbReference>
<dbReference type="InterPro" id="IPR036291">
    <property type="entry name" value="NAD(P)-bd_dom_sf"/>
</dbReference>
<feature type="domain" description="D-isomer specific 2-hydroxyacid dehydrogenase catalytic" evidence="5">
    <location>
        <begin position="65"/>
        <end position="311"/>
    </location>
</feature>
<evidence type="ECO:0000256" key="3">
    <source>
        <dbReference type="ARBA" id="ARBA00023027"/>
    </source>
</evidence>
<dbReference type="PROSITE" id="PS00671">
    <property type="entry name" value="D_2_HYDROXYACID_DH_3"/>
    <property type="match status" value="1"/>
</dbReference>
<evidence type="ECO:0000313" key="7">
    <source>
        <dbReference type="EMBL" id="SJM65135.1"/>
    </source>
</evidence>
<proteinExistence type="inferred from homology"/>
<dbReference type="InterPro" id="IPR050223">
    <property type="entry name" value="D-isomer_2-hydroxyacid_DH"/>
</dbReference>
<keyword evidence="8" id="KW-1185">Reference proteome</keyword>
<evidence type="ECO:0000313" key="8">
    <source>
        <dbReference type="Proteomes" id="UP000195913"/>
    </source>
</evidence>
<dbReference type="SUPFAM" id="SSF51735">
    <property type="entry name" value="NAD(P)-binding Rossmann-fold domains"/>
    <property type="match status" value="1"/>
</dbReference>
<dbReference type="Pfam" id="PF00389">
    <property type="entry name" value="2-Hacid_dh"/>
    <property type="match status" value="1"/>
</dbReference>
<keyword evidence="2 4" id="KW-0560">Oxidoreductase</keyword>
<dbReference type="GO" id="GO:0051287">
    <property type="term" value="F:NAD binding"/>
    <property type="evidence" value="ECO:0007669"/>
    <property type="project" value="InterPro"/>
</dbReference>
<dbReference type="Pfam" id="PF02826">
    <property type="entry name" value="2-Hacid_dh_C"/>
    <property type="match status" value="1"/>
</dbReference>
<dbReference type="GO" id="GO:0004617">
    <property type="term" value="F:phosphoglycerate dehydrogenase activity"/>
    <property type="evidence" value="ECO:0007669"/>
    <property type="project" value="UniProtKB-EC"/>
</dbReference>
<accession>A0A1R4GAM8</accession>
<dbReference type="GO" id="GO:0030267">
    <property type="term" value="F:glyoxylate reductase (NADPH) activity"/>
    <property type="evidence" value="ECO:0007669"/>
    <property type="project" value="TreeGrafter"/>
</dbReference>
<dbReference type="Proteomes" id="UP000195913">
    <property type="component" value="Unassembled WGS sequence"/>
</dbReference>
<dbReference type="InterPro" id="IPR006139">
    <property type="entry name" value="D-isomer_2_OHA_DH_cat_dom"/>
</dbReference>
<dbReference type="SUPFAM" id="SSF52283">
    <property type="entry name" value="Formate/glycerate dehydrogenase catalytic domain-like"/>
    <property type="match status" value="1"/>
</dbReference>
<feature type="domain" description="D-isomer specific 2-hydroxyacid dehydrogenase NAD-binding" evidence="6">
    <location>
        <begin position="109"/>
        <end position="280"/>
    </location>
</feature>